<evidence type="ECO:0000313" key="3">
    <source>
        <dbReference type="Proteomes" id="UP001501598"/>
    </source>
</evidence>
<comment type="caution">
    <text evidence="2">The sequence shown here is derived from an EMBL/GenBank/DDBJ whole genome shotgun (WGS) entry which is preliminary data.</text>
</comment>
<evidence type="ECO:0000313" key="2">
    <source>
        <dbReference type="EMBL" id="GAA4544046.1"/>
    </source>
</evidence>
<sequence>MHTLDAASIGEHLSRTTGEQVDVVSARRTFPGISRETWLVETSTPDVGFVVRVAQPWDVPTPSTIEQEFAVYDALWRAGVPVAEPLWHARDLDFADGRPHMVRRLVPGSSKIPGLREDTAEGEALRRRVVHSHLDALATLHRFDWRAAGLDAHLAAPAGPADALRAEVDRWEARWRAGRPEPRPVVTEYLCWLREHIPTDVPMVSLVKGNNGVGEEIFRDGRVVALSDFELSELSDPALDLAFTQGTLSLIDQREAIDHYAERVGHKVTPHRMAFAMLWNRFKALACLDLYFLAPFLAGADPRSTSGAFGLVTVPRMERSLARLIGADFDSVAEHIVDAGAGTYA</sequence>
<accession>A0ABP8RQB8</accession>
<dbReference type="EMBL" id="BAABGT010000029">
    <property type="protein sequence ID" value="GAA4544046.1"/>
    <property type="molecule type" value="Genomic_DNA"/>
</dbReference>
<evidence type="ECO:0000259" key="1">
    <source>
        <dbReference type="Pfam" id="PF01636"/>
    </source>
</evidence>
<reference evidence="3" key="1">
    <citation type="journal article" date="2019" name="Int. J. Syst. Evol. Microbiol.">
        <title>The Global Catalogue of Microorganisms (GCM) 10K type strain sequencing project: providing services to taxonomists for standard genome sequencing and annotation.</title>
        <authorList>
            <consortium name="The Broad Institute Genomics Platform"/>
            <consortium name="The Broad Institute Genome Sequencing Center for Infectious Disease"/>
            <person name="Wu L."/>
            <person name="Ma J."/>
        </authorList>
    </citation>
    <scope>NUCLEOTIDE SEQUENCE [LARGE SCALE GENOMIC DNA]</scope>
    <source>
        <strain evidence="3">JCM 17906</strain>
    </source>
</reference>
<dbReference type="InterPro" id="IPR041726">
    <property type="entry name" value="ACAD10_11_N"/>
</dbReference>
<protein>
    <recommendedName>
        <fullName evidence="1">Aminoglycoside phosphotransferase domain-containing protein</fullName>
    </recommendedName>
</protein>
<feature type="domain" description="Aminoglycoside phosphotransferase" evidence="1">
    <location>
        <begin position="32"/>
        <end position="274"/>
    </location>
</feature>
<dbReference type="InterPro" id="IPR011009">
    <property type="entry name" value="Kinase-like_dom_sf"/>
</dbReference>
<dbReference type="InterPro" id="IPR002575">
    <property type="entry name" value="Aminoglycoside_PTrfase"/>
</dbReference>
<name>A0ABP8RQB8_9PSEU</name>
<dbReference type="Proteomes" id="UP001501598">
    <property type="component" value="Unassembled WGS sequence"/>
</dbReference>
<organism evidence="2 3">
    <name type="scientific">Pseudonocardia xishanensis</name>
    <dbReference type="NCBI Taxonomy" id="630995"/>
    <lineage>
        <taxon>Bacteria</taxon>
        <taxon>Bacillati</taxon>
        <taxon>Actinomycetota</taxon>
        <taxon>Actinomycetes</taxon>
        <taxon>Pseudonocardiales</taxon>
        <taxon>Pseudonocardiaceae</taxon>
        <taxon>Pseudonocardia</taxon>
    </lineage>
</organism>
<gene>
    <name evidence="2" type="ORF">GCM10023175_21560</name>
</gene>
<proteinExistence type="predicted"/>
<keyword evidence="3" id="KW-1185">Reference proteome</keyword>
<dbReference type="Pfam" id="PF01636">
    <property type="entry name" value="APH"/>
    <property type="match status" value="1"/>
</dbReference>
<dbReference type="RefSeq" id="WP_345415419.1">
    <property type="nucleotide sequence ID" value="NZ_BAABGT010000029.1"/>
</dbReference>
<dbReference type="Gene3D" id="3.90.1200.10">
    <property type="match status" value="1"/>
</dbReference>
<dbReference type="SUPFAM" id="SSF56112">
    <property type="entry name" value="Protein kinase-like (PK-like)"/>
    <property type="match status" value="1"/>
</dbReference>
<dbReference type="Gene3D" id="3.30.200.20">
    <property type="entry name" value="Phosphorylase Kinase, domain 1"/>
    <property type="match status" value="1"/>
</dbReference>
<dbReference type="CDD" id="cd05154">
    <property type="entry name" value="ACAD10_11_N-like"/>
    <property type="match status" value="1"/>
</dbReference>